<dbReference type="Pfam" id="PF12520">
    <property type="entry name" value="DUF3723"/>
    <property type="match status" value="1"/>
</dbReference>
<protein>
    <submittedName>
        <fullName evidence="2">Uncharacterized protein</fullName>
    </submittedName>
</protein>
<feature type="compositionally biased region" description="Basic and acidic residues" evidence="1">
    <location>
        <begin position="939"/>
        <end position="958"/>
    </location>
</feature>
<proteinExistence type="predicted"/>
<feature type="compositionally biased region" description="Basic and acidic residues" evidence="1">
    <location>
        <begin position="966"/>
        <end position="975"/>
    </location>
</feature>
<dbReference type="GO" id="GO:0000146">
    <property type="term" value="F:microfilament motor activity"/>
    <property type="evidence" value="ECO:0007669"/>
    <property type="project" value="TreeGrafter"/>
</dbReference>
<dbReference type="EMBL" id="JAPDRK010000012">
    <property type="protein sequence ID" value="KAJ9607023.1"/>
    <property type="molecule type" value="Genomic_DNA"/>
</dbReference>
<feature type="compositionally biased region" description="Pro residues" evidence="1">
    <location>
        <begin position="590"/>
        <end position="602"/>
    </location>
</feature>
<accession>A0AA38X546</accession>
<dbReference type="AlphaFoldDB" id="A0AA38X546"/>
<evidence type="ECO:0000313" key="2">
    <source>
        <dbReference type="EMBL" id="KAJ9607023.1"/>
    </source>
</evidence>
<feature type="region of interest" description="Disordered" evidence="1">
    <location>
        <begin position="1002"/>
        <end position="1032"/>
    </location>
</feature>
<evidence type="ECO:0000313" key="3">
    <source>
        <dbReference type="Proteomes" id="UP001172673"/>
    </source>
</evidence>
<dbReference type="GO" id="GO:0016460">
    <property type="term" value="C:myosin II complex"/>
    <property type="evidence" value="ECO:0007669"/>
    <property type="project" value="TreeGrafter"/>
</dbReference>
<evidence type="ECO:0000256" key="1">
    <source>
        <dbReference type="SAM" id="MobiDB-lite"/>
    </source>
</evidence>
<comment type="caution">
    <text evidence="2">The sequence shown here is derived from an EMBL/GenBank/DDBJ whole genome shotgun (WGS) entry which is preliminary data.</text>
</comment>
<keyword evidence="3" id="KW-1185">Reference proteome</keyword>
<dbReference type="Gene3D" id="1.20.1170.10">
    <property type="match status" value="1"/>
</dbReference>
<organism evidence="2 3">
    <name type="scientific">Cladophialophora chaetospira</name>
    <dbReference type="NCBI Taxonomy" id="386627"/>
    <lineage>
        <taxon>Eukaryota</taxon>
        <taxon>Fungi</taxon>
        <taxon>Dikarya</taxon>
        <taxon>Ascomycota</taxon>
        <taxon>Pezizomycotina</taxon>
        <taxon>Eurotiomycetes</taxon>
        <taxon>Chaetothyriomycetidae</taxon>
        <taxon>Chaetothyriales</taxon>
        <taxon>Herpotrichiellaceae</taxon>
        <taxon>Cladophialophora</taxon>
    </lineage>
</organism>
<dbReference type="GO" id="GO:0005737">
    <property type="term" value="C:cytoplasm"/>
    <property type="evidence" value="ECO:0007669"/>
    <property type="project" value="TreeGrafter"/>
</dbReference>
<feature type="compositionally biased region" description="Basic and acidic residues" evidence="1">
    <location>
        <begin position="621"/>
        <end position="632"/>
    </location>
</feature>
<reference evidence="2" key="1">
    <citation type="submission" date="2022-10" db="EMBL/GenBank/DDBJ databases">
        <title>Culturing micro-colonial fungi from biological soil crusts in the Mojave desert and describing Neophaeococcomyces mojavensis, and introducing the new genera and species Taxawa tesnikishii.</title>
        <authorList>
            <person name="Kurbessoian T."/>
            <person name="Stajich J.E."/>
        </authorList>
    </citation>
    <scope>NUCLEOTIDE SEQUENCE</scope>
    <source>
        <strain evidence="2">TK_41</strain>
    </source>
</reference>
<name>A0AA38X546_9EURO</name>
<dbReference type="InterPro" id="IPR022198">
    <property type="entry name" value="DUF3723"/>
</dbReference>
<gene>
    <name evidence="2" type="ORF">H2200_008095</name>
</gene>
<sequence length="1191" mass="135549">MLQDLADEKQLRLCEDRSASFRGTGRVELNLLDFKTPRNNLPSKNVVRLRQIFRNEGCLPLEPENRIVAIVSPEKLNEVLRASAVIDAQLLDNPNGVPPVLTIPANDPLRCLDGRSRVEAAKDVLLPGKRYWAVDFYLRGGCSRSNLLVGANFGIKDTSTELEHVLAEQYTNQREYSDLEVYYHIQQNHSTGDVFAEGRWRARLSVSKQRNLKQFLKHHMLSAALNEVLTIPGQRFGLTLSMCHEIITMKCPEEFIHYFQHIVSIWSDILDRDEKLMETTDRFTVETLQLRVPGRCKADYEAVKPLMDNGSLFEFVYDPQKRHRIWQNILRVPTLIPSLYGLAEDRKFLSPLAKILKKLFMVAPDQTLRGALMSHFKESKRTEALPVQASETSIQYYGSNPTQQLHWGIVQLFLFAGRDFPSLVPETPLKEHDRPKPVSRQPDMHVWASLARLARKLGFETDEIGRLMASDPDEDAAAMFLLQARPRPAYHYDERQFQQHKRIIRRMLNTAHRATGSPSVPTFFVERGGEGLERRCGRHWEQAYQYDRGHTFLPLLWEDNHDQGYGLSSLFVRVAVYKAFFGNLVSNDTNPPPTINHPFPPQPDKDWEILSDMSPGPPENHNGEDTEHLESLRSEVSKLKLEADQLRQVIQEEREVATEAKNAVETHAQDLSTANRQLQDCQSTHRSLLAQKEDLSRQFLEREGEISRLNAENADLKEKLNTMTQMKAGDLELHSPKPRGGIGNKTAEEMQSRLNEAEEEIASLRCQLEKASEDVEMHDLERKEQESQLDEHRTRLVEAIANHLHSLEVDIVQVQHELAQVNGVSSGQLIPTSVPSQEANSGTSHLQIARVADGMSTTSSADLSVSALNQKFQEASELDAKALQAWDDLKPGIRSICASLDAARRDADSAKQAYRLEVQNSNKERDRIRTENKKLTREIQKAHSEKEQIRKEQDELKSQAEIQSQKARERETERETELALVRHGGQELQQENTSLRAQLKALNSEPSSKALQRRDNRVRKPADKSGESTRRKIELNLPRISAQSTQQLQIEPVPPVSEQLSVVDERKARIWFQYGAEPEPFTEVTLNQQRLKRILERCKKNQLVLCDSKHKAMMPEDAWDIITGDGSLTVVLHFPEGGDRGKMLTSMGKRKSASHDRGQNRLTLDLDLVSGSHEAAAILQDILDGDELMEL</sequence>
<dbReference type="GO" id="GO:0032982">
    <property type="term" value="C:myosin filament"/>
    <property type="evidence" value="ECO:0007669"/>
    <property type="project" value="TreeGrafter"/>
</dbReference>
<dbReference type="PANTHER" id="PTHR45615">
    <property type="entry name" value="MYOSIN HEAVY CHAIN, NON-MUSCLE"/>
    <property type="match status" value="1"/>
</dbReference>
<dbReference type="PANTHER" id="PTHR45615:SF40">
    <property type="entry name" value="MYOSIN HEAVY CHAIN, NON-MUSCLE"/>
    <property type="match status" value="1"/>
</dbReference>
<dbReference type="Proteomes" id="UP001172673">
    <property type="component" value="Unassembled WGS sequence"/>
</dbReference>
<dbReference type="GO" id="GO:0051015">
    <property type="term" value="F:actin filament binding"/>
    <property type="evidence" value="ECO:0007669"/>
    <property type="project" value="TreeGrafter"/>
</dbReference>
<feature type="region of interest" description="Disordered" evidence="1">
    <location>
        <begin position="587"/>
        <end position="632"/>
    </location>
</feature>
<feature type="region of interest" description="Disordered" evidence="1">
    <location>
        <begin position="939"/>
        <end position="975"/>
    </location>
</feature>
<feature type="compositionally biased region" description="Basic and acidic residues" evidence="1">
    <location>
        <begin position="1012"/>
        <end position="1032"/>
    </location>
</feature>